<comment type="similarity">
    <text evidence="2">Belongs to the DapA family.</text>
</comment>
<evidence type="ECO:0000313" key="4">
    <source>
        <dbReference type="Proteomes" id="UP001241472"/>
    </source>
</evidence>
<dbReference type="InterPro" id="IPR002220">
    <property type="entry name" value="DapA-like"/>
</dbReference>
<comment type="caution">
    <text evidence="3">The sequence shown here is derived from an EMBL/GenBank/DDBJ whole genome shotgun (WGS) entry which is preliminary data.</text>
</comment>
<dbReference type="Proteomes" id="UP001241472">
    <property type="component" value="Unassembled WGS sequence"/>
</dbReference>
<gene>
    <name evidence="3" type="ORF">J2T09_005479</name>
</gene>
<dbReference type="PANTHER" id="PTHR12128">
    <property type="entry name" value="DIHYDRODIPICOLINATE SYNTHASE"/>
    <property type="match status" value="1"/>
</dbReference>
<dbReference type="RefSeq" id="WP_306840186.1">
    <property type="nucleotide sequence ID" value="NZ_JAUSRF010000034.1"/>
</dbReference>
<dbReference type="SUPFAM" id="SSF51569">
    <property type="entry name" value="Aldolase"/>
    <property type="match status" value="1"/>
</dbReference>
<dbReference type="CDD" id="cd00408">
    <property type="entry name" value="DHDPS-like"/>
    <property type="match status" value="1"/>
</dbReference>
<dbReference type="GO" id="GO:0008840">
    <property type="term" value="F:4-hydroxy-tetrahydrodipicolinate synthase activity"/>
    <property type="evidence" value="ECO:0007669"/>
    <property type="project" value="UniProtKB-EC"/>
</dbReference>
<evidence type="ECO:0000256" key="2">
    <source>
        <dbReference type="PIRNR" id="PIRNR001365"/>
    </source>
</evidence>
<dbReference type="EC" id="4.3.3.7" evidence="3"/>
<dbReference type="SMART" id="SM01130">
    <property type="entry name" value="DHDPS"/>
    <property type="match status" value="1"/>
</dbReference>
<dbReference type="PIRSF" id="PIRSF001365">
    <property type="entry name" value="DHDPS"/>
    <property type="match status" value="1"/>
</dbReference>
<dbReference type="EMBL" id="JAUSRF010000034">
    <property type="protein sequence ID" value="MDP9840691.1"/>
    <property type="molecule type" value="Genomic_DNA"/>
</dbReference>
<keyword evidence="1 2" id="KW-0456">Lyase</keyword>
<evidence type="ECO:0000313" key="3">
    <source>
        <dbReference type="EMBL" id="MDP9840691.1"/>
    </source>
</evidence>
<name>A0ABT9Q1V2_9HYPH</name>
<dbReference type="PANTHER" id="PTHR12128:SF67">
    <property type="entry name" value="BLR3884 PROTEIN"/>
    <property type="match status" value="1"/>
</dbReference>
<dbReference type="Gene3D" id="3.20.20.70">
    <property type="entry name" value="Aldolase class I"/>
    <property type="match status" value="1"/>
</dbReference>
<accession>A0ABT9Q1V2</accession>
<sequence>MTRFGLSVALTTPFDENGDILLDMMIAQVKRSLAGGCNSCTLFGTTGEGSSIGMSEREKVLAAVLESGVTPDRIVVGVLVDSAEDAAAQAGHALDLGVRNILLAPPSYFKNVSDEGLFRWFSRVFSLLGAKARDILVYNIPSVTMVTLSVPLVARLRKAFPGIVTGVKDSGGDWDHTQALLKDHSDLIILIGDERHLAQGVRMGGQGAISGVANFAPQEVGAMANEGRDDPRVVELVVELLKHPVTPAVKAMLARELGDPKWLAVRAPLLSISTETQNQLGMVFDRLFRSKAA</sequence>
<reference evidence="3 4" key="1">
    <citation type="submission" date="2023-07" db="EMBL/GenBank/DDBJ databases">
        <title>Sorghum-associated microbial communities from plants grown in Nebraska, USA.</title>
        <authorList>
            <person name="Schachtman D."/>
        </authorList>
    </citation>
    <scope>NUCLEOTIDE SEQUENCE [LARGE SCALE GENOMIC DNA]</scope>
    <source>
        <strain evidence="3 4">DS1307</strain>
    </source>
</reference>
<organism evidence="3 4">
    <name type="scientific">Neorhizobium huautlense</name>
    <dbReference type="NCBI Taxonomy" id="67774"/>
    <lineage>
        <taxon>Bacteria</taxon>
        <taxon>Pseudomonadati</taxon>
        <taxon>Pseudomonadota</taxon>
        <taxon>Alphaproteobacteria</taxon>
        <taxon>Hyphomicrobiales</taxon>
        <taxon>Rhizobiaceae</taxon>
        <taxon>Rhizobium/Agrobacterium group</taxon>
        <taxon>Neorhizobium</taxon>
    </lineage>
</organism>
<proteinExistence type="inferred from homology"/>
<dbReference type="Pfam" id="PF00701">
    <property type="entry name" value="DHDPS"/>
    <property type="match status" value="1"/>
</dbReference>
<protein>
    <submittedName>
        <fullName evidence="3">4-hydroxy-tetrahydrodipicolinate synthase</fullName>
        <ecNumber evidence="3">4.3.3.7</ecNumber>
    </submittedName>
</protein>
<keyword evidence="4" id="KW-1185">Reference proteome</keyword>
<dbReference type="InterPro" id="IPR013785">
    <property type="entry name" value="Aldolase_TIM"/>
</dbReference>
<dbReference type="PRINTS" id="PR00146">
    <property type="entry name" value="DHPICSNTHASE"/>
</dbReference>
<evidence type="ECO:0000256" key="1">
    <source>
        <dbReference type="ARBA" id="ARBA00023239"/>
    </source>
</evidence>